<gene>
    <name evidence="3" type="ORF">BU16DRAFT_521189</name>
</gene>
<dbReference type="Proteomes" id="UP000799750">
    <property type="component" value="Unassembled WGS sequence"/>
</dbReference>
<dbReference type="Pfam" id="PF13889">
    <property type="entry name" value="Chromosome_seg"/>
    <property type="match status" value="1"/>
</dbReference>
<feature type="compositionally biased region" description="Polar residues" evidence="1">
    <location>
        <begin position="48"/>
        <end position="57"/>
    </location>
</feature>
<dbReference type="InterPro" id="IPR025261">
    <property type="entry name" value="Atos-like_cons_dom"/>
</dbReference>
<feature type="compositionally biased region" description="Basic and acidic residues" evidence="1">
    <location>
        <begin position="101"/>
        <end position="117"/>
    </location>
</feature>
<evidence type="ECO:0000259" key="2">
    <source>
        <dbReference type="SMART" id="SM01177"/>
    </source>
</evidence>
<feature type="compositionally biased region" description="Polar residues" evidence="1">
    <location>
        <begin position="239"/>
        <end position="261"/>
    </location>
</feature>
<dbReference type="PANTHER" id="PTHR13199:SF11">
    <property type="entry name" value="PROTEIN ATOSSA"/>
    <property type="match status" value="1"/>
</dbReference>
<dbReference type="InterPro" id="IPR033473">
    <property type="entry name" value="Atos-like_C"/>
</dbReference>
<feature type="region of interest" description="Disordered" evidence="1">
    <location>
        <begin position="428"/>
        <end position="503"/>
    </location>
</feature>
<reference evidence="3" key="1">
    <citation type="journal article" date="2020" name="Stud. Mycol.">
        <title>101 Dothideomycetes genomes: a test case for predicting lifestyles and emergence of pathogens.</title>
        <authorList>
            <person name="Haridas S."/>
            <person name="Albert R."/>
            <person name="Binder M."/>
            <person name="Bloem J."/>
            <person name="Labutti K."/>
            <person name="Salamov A."/>
            <person name="Andreopoulos B."/>
            <person name="Baker S."/>
            <person name="Barry K."/>
            <person name="Bills G."/>
            <person name="Bluhm B."/>
            <person name="Cannon C."/>
            <person name="Castanera R."/>
            <person name="Culley D."/>
            <person name="Daum C."/>
            <person name="Ezra D."/>
            <person name="Gonzalez J."/>
            <person name="Henrissat B."/>
            <person name="Kuo A."/>
            <person name="Liang C."/>
            <person name="Lipzen A."/>
            <person name="Lutzoni F."/>
            <person name="Magnuson J."/>
            <person name="Mondo S."/>
            <person name="Nolan M."/>
            <person name="Ohm R."/>
            <person name="Pangilinan J."/>
            <person name="Park H.-J."/>
            <person name="Ramirez L."/>
            <person name="Alfaro M."/>
            <person name="Sun H."/>
            <person name="Tritt A."/>
            <person name="Yoshinaga Y."/>
            <person name="Zwiers L.-H."/>
            <person name="Turgeon B."/>
            <person name="Goodwin S."/>
            <person name="Spatafora J."/>
            <person name="Crous P."/>
            <person name="Grigoriev I."/>
        </authorList>
    </citation>
    <scope>NUCLEOTIDE SEQUENCE</scope>
    <source>
        <strain evidence="3">CBS 269.34</strain>
    </source>
</reference>
<proteinExistence type="predicted"/>
<evidence type="ECO:0000256" key="1">
    <source>
        <dbReference type="SAM" id="MobiDB-lite"/>
    </source>
</evidence>
<feature type="compositionally biased region" description="Basic and acidic residues" evidence="1">
    <location>
        <begin position="727"/>
        <end position="739"/>
    </location>
</feature>
<dbReference type="EMBL" id="MU004181">
    <property type="protein sequence ID" value="KAF2502461.1"/>
    <property type="molecule type" value="Genomic_DNA"/>
</dbReference>
<dbReference type="OrthoDB" id="8625101at2759"/>
<dbReference type="InterPro" id="IPR051506">
    <property type="entry name" value="ATOS_Transcription_Regulators"/>
</dbReference>
<feature type="region of interest" description="Disordered" evidence="1">
    <location>
        <begin position="630"/>
        <end position="650"/>
    </location>
</feature>
<evidence type="ECO:0000313" key="3">
    <source>
        <dbReference type="EMBL" id="KAF2502461.1"/>
    </source>
</evidence>
<feature type="compositionally biased region" description="Polar residues" evidence="1">
    <location>
        <begin position="168"/>
        <end position="179"/>
    </location>
</feature>
<feature type="compositionally biased region" description="Low complexity" evidence="1">
    <location>
        <begin position="754"/>
        <end position="765"/>
    </location>
</feature>
<organism evidence="3 4">
    <name type="scientific">Lophium mytilinum</name>
    <dbReference type="NCBI Taxonomy" id="390894"/>
    <lineage>
        <taxon>Eukaryota</taxon>
        <taxon>Fungi</taxon>
        <taxon>Dikarya</taxon>
        <taxon>Ascomycota</taxon>
        <taxon>Pezizomycotina</taxon>
        <taxon>Dothideomycetes</taxon>
        <taxon>Pleosporomycetidae</taxon>
        <taxon>Mytilinidiales</taxon>
        <taxon>Mytilinidiaceae</taxon>
        <taxon>Lophium</taxon>
    </lineage>
</organism>
<dbReference type="AlphaFoldDB" id="A0A6A6RD21"/>
<feature type="compositionally biased region" description="Polar residues" evidence="1">
    <location>
        <begin position="13"/>
        <end position="31"/>
    </location>
</feature>
<feature type="region of interest" description="Disordered" evidence="1">
    <location>
        <begin position="722"/>
        <end position="765"/>
    </location>
</feature>
<keyword evidence="4" id="KW-1185">Reference proteome</keyword>
<feature type="compositionally biased region" description="Low complexity" evidence="1">
    <location>
        <begin position="272"/>
        <end position="284"/>
    </location>
</feature>
<feature type="region of interest" description="Disordered" evidence="1">
    <location>
        <begin position="85"/>
        <end position="301"/>
    </location>
</feature>
<sequence>MPIFHDLDDSPPNALSSRPTASPRTGLQGTNDPAIALRADIFEKTLLENATSPSSRSDVLGPGPDANDAIPSMLRRVELIERIKRGNSPSWPGHHINGRRSSREQSFEAAPRPRERSTTPLLPAAELRGSRRSTPDPLYDHASVGIEIERPKSALHSGDFRQDDETTSYKGSTNTSMATSPVAPWHHSFPSSAYPSTRTDPQFTPRAFPKHDSRPGVRSRAASHTTYPSPFILMPPTSPLVQQSNNTDLDSSRPLSRQGSRSPERNNRRHTFSPQSFQTFQSSSLERATSGTPAGRHFSTCRKEATFPYQAHQPRRSMTSMSQIHSHSTPQTPLIQARRPSISSDASPLQHAPMVGSYEESILRGRMSTTPSRPLDFVAKIGVLGKGNCKSNLRCPAHVTVPFPAVFYSYNSGNGRIADDSPSPYVGLIDLEHSLPTPDDSGDGLRRRRRHTVPNPSHDELDLPASPCDETVASHTKPSIRKLEKMMRRSASPKSPPGGSYRIPQQGQLQIVIKNPNKTAVKLFLVPYDLSDMEPGQKTFIRQRSYSAGPIIDMPLSSRKNLGTDCPEAALSNSDDPNDRPILRYLIHLHISCPSKGRYFLYKAIRVVFANRVPDGKEKLRNEIQLPEPRYSTYKPSRDSMPLHTPSSAASQLTADKAFRRRSAGISLSQHGYDRLDGIGLHPPLPAPACQFTGAGNITSGGYCTPISSIGPKPLKTTRLAAVDSRPVSRDRMDLDDSPLRSYPSTATTSNIAGSPQSPISGLGSPIGSTFETYDKLRRGDVGYGGNAFRGTISSDSTAMSGAGLLARRLRGLDVQTQIDKKANEEE</sequence>
<feature type="region of interest" description="Disordered" evidence="1">
    <location>
        <begin position="48"/>
        <end position="70"/>
    </location>
</feature>
<dbReference type="PANTHER" id="PTHR13199">
    <property type="entry name" value="GH03947P"/>
    <property type="match status" value="1"/>
</dbReference>
<feature type="compositionally biased region" description="Polar residues" evidence="1">
    <location>
        <begin position="743"/>
        <end position="753"/>
    </location>
</feature>
<dbReference type="Pfam" id="PF13915">
    <property type="entry name" value="DUF4210"/>
    <property type="match status" value="1"/>
</dbReference>
<evidence type="ECO:0000313" key="4">
    <source>
        <dbReference type="Proteomes" id="UP000799750"/>
    </source>
</evidence>
<name>A0A6A6RD21_9PEZI</name>
<feature type="region of interest" description="Disordered" evidence="1">
    <location>
        <begin position="1"/>
        <end position="32"/>
    </location>
</feature>
<accession>A0A6A6RD21</accession>
<feature type="compositionally biased region" description="Basic and acidic residues" evidence="1">
    <location>
        <begin position="147"/>
        <end position="164"/>
    </location>
</feature>
<dbReference type="SMART" id="SM01177">
    <property type="entry name" value="DUF4210"/>
    <property type="match status" value="1"/>
</dbReference>
<feature type="domain" description="Atos-like conserved" evidence="2">
    <location>
        <begin position="354"/>
        <end position="426"/>
    </location>
</feature>
<protein>
    <recommendedName>
        <fullName evidence="2">Atos-like conserved domain-containing protein</fullName>
    </recommendedName>
</protein>
<feature type="compositionally biased region" description="Polar residues" evidence="1">
    <location>
        <begin position="189"/>
        <end position="202"/>
    </location>
</feature>